<evidence type="ECO:0000313" key="2">
    <source>
        <dbReference type="EMBL" id="MPC46253.1"/>
    </source>
</evidence>
<protein>
    <submittedName>
        <fullName evidence="2">Uncharacterized protein</fullName>
    </submittedName>
</protein>
<reference evidence="2 3" key="1">
    <citation type="submission" date="2019-05" db="EMBL/GenBank/DDBJ databases">
        <title>Another draft genome of Portunus trituberculatus and its Hox gene families provides insights of decapod evolution.</title>
        <authorList>
            <person name="Jeong J.-H."/>
            <person name="Song I."/>
            <person name="Kim S."/>
            <person name="Choi T."/>
            <person name="Kim D."/>
            <person name="Ryu S."/>
            <person name="Kim W."/>
        </authorList>
    </citation>
    <scope>NUCLEOTIDE SEQUENCE [LARGE SCALE GENOMIC DNA]</scope>
    <source>
        <tissue evidence="2">Muscle</tissue>
    </source>
</reference>
<proteinExistence type="predicted"/>
<feature type="compositionally biased region" description="Basic and acidic residues" evidence="1">
    <location>
        <begin position="77"/>
        <end position="86"/>
    </location>
</feature>
<dbReference type="AlphaFoldDB" id="A0A5B7FMB4"/>
<gene>
    <name evidence="2" type="ORF">E2C01_039967</name>
</gene>
<sequence>MYLQLLSTEWAERQLRVQPVPPAAARATSRPAFTCAVLTCLGGGGEGCVSDEQQDVQRGPHHHRGLPALVGSTTRSQDTHRWLSPN</sequence>
<keyword evidence="3" id="KW-1185">Reference proteome</keyword>
<evidence type="ECO:0000256" key="1">
    <source>
        <dbReference type="SAM" id="MobiDB-lite"/>
    </source>
</evidence>
<name>A0A5B7FMB4_PORTR</name>
<evidence type="ECO:0000313" key="3">
    <source>
        <dbReference type="Proteomes" id="UP000324222"/>
    </source>
</evidence>
<comment type="caution">
    <text evidence="2">The sequence shown here is derived from an EMBL/GenBank/DDBJ whole genome shotgun (WGS) entry which is preliminary data.</text>
</comment>
<dbReference type="Proteomes" id="UP000324222">
    <property type="component" value="Unassembled WGS sequence"/>
</dbReference>
<accession>A0A5B7FMB4</accession>
<feature type="region of interest" description="Disordered" evidence="1">
    <location>
        <begin position="51"/>
        <end position="86"/>
    </location>
</feature>
<organism evidence="2 3">
    <name type="scientific">Portunus trituberculatus</name>
    <name type="common">Swimming crab</name>
    <name type="synonym">Neptunus trituberculatus</name>
    <dbReference type="NCBI Taxonomy" id="210409"/>
    <lineage>
        <taxon>Eukaryota</taxon>
        <taxon>Metazoa</taxon>
        <taxon>Ecdysozoa</taxon>
        <taxon>Arthropoda</taxon>
        <taxon>Crustacea</taxon>
        <taxon>Multicrustacea</taxon>
        <taxon>Malacostraca</taxon>
        <taxon>Eumalacostraca</taxon>
        <taxon>Eucarida</taxon>
        <taxon>Decapoda</taxon>
        <taxon>Pleocyemata</taxon>
        <taxon>Brachyura</taxon>
        <taxon>Eubrachyura</taxon>
        <taxon>Portunoidea</taxon>
        <taxon>Portunidae</taxon>
        <taxon>Portuninae</taxon>
        <taxon>Portunus</taxon>
    </lineage>
</organism>
<dbReference type="EMBL" id="VSRR010007117">
    <property type="protein sequence ID" value="MPC46253.1"/>
    <property type="molecule type" value="Genomic_DNA"/>
</dbReference>